<dbReference type="Proteomes" id="UP000032668">
    <property type="component" value="Unassembled WGS sequence"/>
</dbReference>
<dbReference type="STRING" id="1120923.SAMN02746095_01406"/>
<keyword evidence="1" id="KW-1133">Transmembrane helix</keyword>
<keyword evidence="1" id="KW-0812">Transmembrane</keyword>
<reference evidence="2 3" key="1">
    <citation type="submission" date="2012-11" db="EMBL/GenBank/DDBJ databases">
        <title>Whole genome sequence of Acidocella aminolytica 101 = DSM 11237.</title>
        <authorList>
            <person name="Azuma Y."/>
            <person name="Higashiura N."/>
            <person name="Hirakawa H."/>
            <person name="Matsushita K."/>
        </authorList>
    </citation>
    <scope>NUCLEOTIDE SEQUENCE [LARGE SCALE GENOMIC DNA]</scope>
    <source>
        <strain evidence="3">101 / DSM 11237</strain>
    </source>
</reference>
<protein>
    <submittedName>
        <fullName evidence="2">Uncharacterized protein</fullName>
    </submittedName>
</protein>
<feature type="transmembrane region" description="Helical" evidence="1">
    <location>
        <begin position="44"/>
        <end position="63"/>
    </location>
</feature>
<evidence type="ECO:0000256" key="1">
    <source>
        <dbReference type="SAM" id="Phobius"/>
    </source>
</evidence>
<evidence type="ECO:0000313" key="3">
    <source>
        <dbReference type="Proteomes" id="UP000032668"/>
    </source>
</evidence>
<comment type="caution">
    <text evidence="2">The sequence shown here is derived from an EMBL/GenBank/DDBJ whole genome shotgun (WGS) entry which is preliminary data.</text>
</comment>
<dbReference type="EMBL" id="BANC01000087">
    <property type="protein sequence ID" value="GAN81216.1"/>
    <property type="molecule type" value="Genomic_DNA"/>
</dbReference>
<name>A0A0D6PIL7_9PROT</name>
<dbReference type="RefSeq" id="WP_048879611.1">
    <property type="nucleotide sequence ID" value="NZ_BANC01000087.1"/>
</dbReference>
<dbReference type="AlphaFoldDB" id="A0A0D6PIL7"/>
<evidence type="ECO:0000313" key="2">
    <source>
        <dbReference type="EMBL" id="GAN81216.1"/>
    </source>
</evidence>
<sequence length="72" mass="8516">MSAVAMKPEKKDAQDRMPRVKITEAQWSDEQKTEFLRRRRARNYLLLAALGGFCLIVYVIAMVKLHEYGRMW</sequence>
<proteinExistence type="predicted"/>
<gene>
    <name evidence="2" type="ORF">Aam_089_009</name>
</gene>
<keyword evidence="3" id="KW-1185">Reference proteome</keyword>
<organism evidence="2 3">
    <name type="scientific">Acidocella aminolytica 101 = DSM 11237</name>
    <dbReference type="NCBI Taxonomy" id="1120923"/>
    <lineage>
        <taxon>Bacteria</taxon>
        <taxon>Pseudomonadati</taxon>
        <taxon>Pseudomonadota</taxon>
        <taxon>Alphaproteobacteria</taxon>
        <taxon>Acetobacterales</taxon>
        <taxon>Acidocellaceae</taxon>
        <taxon>Acidocella</taxon>
    </lineage>
</organism>
<keyword evidence="1" id="KW-0472">Membrane</keyword>
<accession>A0A0D6PIL7</accession>